<proteinExistence type="predicted"/>
<accession>A0A0A9DBW1</accession>
<reference evidence="1" key="1">
    <citation type="submission" date="2014-09" db="EMBL/GenBank/DDBJ databases">
        <authorList>
            <person name="Magalhaes I.L.F."/>
            <person name="Oliveira U."/>
            <person name="Santos F.R."/>
            <person name="Vidigal T.H.D.A."/>
            <person name="Brescovit A.D."/>
            <person name="Santos A.J."/>
        </authorList>
    </citation>
    <scope>NUCLEOTIDE SEQUENCE</scope>
    <source>
        <tissue evidence="1">Shoot tissue taken approximately 20 cm above the soil surface</tissue>
    </source>
</reference>
<dbReference type="EMBL" id="GBRH01214780">
    <property type="protein sequence ID" value="JAD83115.1"/>
    <property type="molecule type" value="Transcribed_RNA"/>
</dbReference>
<name>A0A0A9DBW1_ARUDO</name>
<evidence type="ECO:0000313" key="1">
    <source>
        <dbReference type="EMBL" id="JAD83115.1"/>
    </source>
</evidence>
<sequence>MRSCFNFFYYSSSKVAINQVNSSYNALSYVSPKAGNTKIPNTCSPCMMNSDKYIGQCLMKRLYSTVASPVLRSKVWVLACAYPLAHRNTPVPPTTAISRTAENTSFRPMMATVLPLYLPPWKTKFMFMRSATVSLPALM</sequence>
<dbReference type="AlphaFoldDB" id="A0A0A9DBW1"/>
<reference evidence="1" key="2">
    <citation type="journal article" date="2015" name="Data Brief">
        <title>Shoot transcriptome of the giant reed, Arundo donax.</title>
        <authorList>
            <person name="Barrero R.A."/>
            <person name="Guerrero F.D."/>
            <person name="Moolhuijzen P."/>
            <person name="Goolsby J.A."/>
            <person name="Tidwell J."/>
            <person name="Bellgard S.E."/>
            <person name="Bellgard M.I."/>
        </authorList>
    </citation>
    <scope>NUCLEOTIDE SEQUENCE</scope>
    <source>
        <tissue evidence="1">Shoot tissue taken approximately 20 cm above the soil surface</tissue>
    </source>
</reference>
<organism evidence="1">
    <name type="scientific">Arundo donax</name>
    <name type="common">Giant reed</name>
    <name type="synonym">Donax arundinaceus</name>
    <dbReference type="NCBI Taxonomy" id="35708"/>
    <lineage>
        <taxon>Eukaryota</taxon>
        <taxon>Viridiplantae</taxon>
        <taxon>Streptophyta</taxon>
        <taxon>Embryophyta</taxon>
        <taxon>Tracheophyta</taxon>
        <taxon>Spermatophyta</taxon>
        <taxon>Magnoliopsida</taxon>
        <taxon>Liliopsida</taxon>
        <taxon>Poales</taxon>
        <taxon>Poaceae</taxon>
        <taxon>PACMAD clade</taxon>
        <taxon>Arundinoideae</taxon>
        <taxon>Arundineae</taxon>
        <taxon>Arundo</taxon>
    </lineage>
</organism>
<protein>
    <submittedName>
        <fullName evidence="1">Uncharacterized protein</fullName>
    </submittedName>
</protein>